<dbReference type="EMBL" id="MFTT01000015">
    <property type="protein sequence ID" value="OGI69995.1"/>
    <property type="molecule type" value="Genomic_DNA"/>
</dbReference>
<feature type="transmembrane region" description="Helical" evidence="1">
    <location>
        <begin position="37"/>
        <end position="55"/>
    </location>
</feature>
<evidence type="ECO:0000313" key="3">
    <source>
        <dbReference type="Proteomes" id="UP000178059"/>
    </source>
</evidence>
<gene>
    <name evidence="2" type="ORF">A2824_00040</name>
</gene>
<organism evidence="2 3">
    <name type="scientific">Candidatus Nomurabacteria bacterium RIFCSPHIGHO2_01_FULL_42_16</name>
    <dbReference type="NCBI Taxonomy" id="1801743"/>
    <lineage>
        <taxon>Bacteria</taxon>
        <taxon>Candidatus Nomuraibacteriota</taxon>
    </lineage>
</organism>
<feature type="transmembrane region" description="Helical" evidence="1">
    <location>
        <begin position="76"/>
        <end position="95"/>
    </location>
</feature>
<dbReference type="AlphaFoldDB" id="A0A1F6VKG4"/>
<name>A0A1F6VKG4_9BACT</name>
<keyword evidence="1" id="KW-0472">Membrane</keyword>
<keyword evidence="1" id="KW-0812">Transmembrane</keyword>
<evidence type="ECO:0000256" key="1">
    <source>
        <dbReference type="SAM" id="Phobius"/>
    </source>
</evidence>
<accession>A0A1F6VKG4</accession>
<evidence type="ECO:0000313" key="2">
    <source>
        <dbReference type="EMBL" id="OGI69995.1"/>
    </source>
</evidence>
<evidence type="ECO:0008006" key="4">
    <source>
        <dbReference type="Google" id="ProtNLM"/>
    </source>
</evidence>
<comment type="caution">
    <text evidence="2">The sequence shown here is derived from an EMBL/GenBank/DDBJ whole genome shotgun (WGS) entry which is preliminary data.</text>
</comment>
<dbReference type="Proteomes" id="UP000178059">
    <property type="component" value="Unassembled WGS sequence"/>
</dbReference>
<keyword evidence="1" id="KW-1133">Transmembrane helix</keyword>
<feature type="transmembrane region" description="Helical" evidence="1">
    <location>
        <begin position="12"/>
        <end position="31"/>
    </location>
</feature>
<protein>
    <recommendedName>
        <fullName evidence="4">Band 7 domain-containing protein</fullName>
    </recommendedName>
</protein>
<proteinExistence type="predicted"/>
<sequence>MKIANLEEKLFWGKIFFFIASIFFPIIILTFSYQSLTGIIIFLMYCGFAILFSWTNPNANTGFVHAKPSEVMIIECWGWILFAMRGGPVFLWPFIFRAVKFDASLTDRSKEMSAITSVRSAKDKGSVFEYLIVSGLMVWWQMCPDGTDGLTGSVIARKKCGSLDGAYAQTELQTQRTLNYKVSEITMQELITDWKNFDRALTRSVWGFTGQNDKNSDIYVGVKTLNVTVKDPLPKEFRNKLTKLAEEKAEEDVVVQVAKRQAKTLVIGKEAEAAGVKLVGLSEVEVEKARKVYQVMVAAEGKEATYKLLGLKEGDREAALMIEALEQAPAILGDKLQAAVIGGEGGLINEVLRAITAVKTLGNAGIGGVKA</sequence>
<reference evidence="2 3" key="1">
    <citation type="journal article" date="2016" name="Nat. Commun.">
        <title>Thousands of microbial genomes shed light on interconnected biogeochemical processes in an aquifer system.</title>
        <authorList>
            <person name="Anantharaman K."/>
            <person name="Brown C.T."/>
            <person name="Hug L.A."/>
            <person name="Sharon I."/>
            <person name="Castelle C.J."/>
            <person name="Probst A.J."/>
            <person name="Thomas B.C."/>
            <person name="Singh A."/>
            <person name="Wilkins M.J."/>
            <person name="Karaoz U."/>
            <person name="Brodie E.L."/>
            <person name="Williams K.H."/>
            <person name="Hubbard S.S."/>
            <person name="Banfield J.F."/>
        </authorList>
    </citation>
    <scope>NUCLEOTIDE SEQUENCE [LARGE SCALE GENOMIC DNA]</scope>
</reference>